<accession>A0AAV8VVR8</accession>
<dbReference type="EMBL" id="JANEYG010000026">
    <property type="protein sequence ID" value="KAJ8918324.1"/>
    <property type="molecule type" value="Genomic_DNA"/>
</dbReference>
<evidence type="ECO:0000313" key="1">
    <source>
        <dbReference type="EMBL" id="KAJ8918324.1"/>
    </source>
</evidence>
<evidence type="ECO:0000313" key="2">
    <source>
        <dbReference type="Proteomes" id="UP001159042"/>
    </source>
</evidence>
<reference evidence="1 2" key="1">
    <citation type="journal article" date="2023" name="Insect Mol. Biol.">
        <title>Genome sequencing provides insights into the evolution of gene families encoding plant cell wall-degrading enzymes in longhorned beetles.</title>
        <authorList>
            <person name="Shin N.R."/>
            <person name="Okamura Y."/>
            <person name="Kirsch R."/>
            <person name="Pauchet Y."/>
        </authorList>
    </citation>
    <scope>NUCLEOTIDE SEQUENCE [LARGE SCALE GENOMIC DNA]</scope>
    <source>
        <strain evidence="1">EAD_L_NR</strain>
    </source>
</reference>
<sequence length="102" mass="11471">MAGTEDPYATVAKGKLKLKCDTGIKKKKKKKDKKILEQVTKTIETEKEESSAKQTKTKAELAFLQQQEKNVILCIPIENETNIGKSLTNSQRKSREIQSTFG</sequence>
<name>A0AAV8VVR8_9CUCU</name>
<protein>
    <submittedName>
        <fullName evidence="1">Uncharacterized protein</fullName>
    </submittedName>
</protein>
<organism evidence="1 2">
    <name type="scientific">Exocentrus adspersus</name>
    <dbReference type="NCBI Taxonomy" id="1586481"/>
    <lineage>
        <taxon>Eukaryota</taxon>
        <taxon>Metazoa</taxon>
        <taxon>Ecdysozoa</taxon>
        <taxon>Arthropoda</taxon>
        <taxon>Hexapoda</taxon>
        <taxon>Insecta</taxon>
        <taxon>Pterygota</taxon>
        <taxon>Neoptera</taxon>
        <taxon>Endopterygota</taxon>
        <taxon>Coleoptera</taxon>
        <taxon>Polyphaga</taxon>
        <taxon>Cucujiformia</taxon>
        <taxon>Chrysomeloidea</taxon>
        <taxon>Cerambycidae</taxon>
        <taxon>Lamiinae</taxon>
        <taxon>Acanthocinini</taxon>
        <taxon>Exocentrus</taxon>
    </lineage>
</organism>
<dbReference type="Proteomes" id="UP001159042">
    <property type="component" value="Unassembled WGS sequence"/>
</dbReference>
<proteinExistence type="predicted"/>
<keyword evidence="2" id="KW-1185">Reference proteome</keyword>
<dbReference type="AlphaFoldDB" id="A0AAV8VVR8"/>
<gene>
    <name evidence="1" type="ORF">NQ315_008017</name>
</gene>
<comment type="caution">
    <text evidence="1">The sequence shown here is derived from an EMBL/GenBank/DDBJ whole genome shotgun (WGS) entry which is preliminary data.</text>
</comment>